<name>A0A0G9K7J7_9BACT</name>
<dbReference type="RefSeq" id="WP_155401061.1">
    <property type="nucleotide sequence ID" value="NZ_JAIQ01000020.1"/>
</dbReference>
<dbReference type="PATRIC" id="fig|1447256.3.peg.103"/>
<reference evidence="1 2" key="1">
    <citation type="submission" date="2014-01" db="EMBL/GenBank/DDBJ databases">
        <title>Development of a Comparative Genomic Fingerprinting Assay for High Resolution Genotyping of Arcobacter butzleri.</title>
        <authorList>
            <person name="Webb A.L."/>
            <person name="Inglis G.D."/>
            <person name="Kruczkiewicz P."/>
            <person name="Selinger L.B."/>
            <person name="Taboada E.N."/>
        </authorList>
    </citation>
    <scope>NUCLEOTIDE SEQUENCE [LARGE SCALE GENOMIC DNA]</scope>
    <source>
        <strain evidence="1 2">L348</strain>
    </source>
</reference>
<gene>
    <name evidence="1" type="ORF">AA20_00530</name>
</gene>
<sequence>MSKFTEEKLELAFIELLENQGITYQFGKDIVRAQSEVLLEDDLKEYNTPRKLNNFL</sequence>
<dbReference type="EMBL" id="JAIQ01000020">
    <property type="protein sequence ID" value="KLE02529.1"/>
    <property type="molecule type" value="Genomic_DNA"/>
</dbReference>
<comment type="caution">
    <text evidence="1">The sequence shown here is derived from an EMBL/GenBank/DDBJ whole genome shotgun (WGS) entry which is preliminary data.</text>
</comment>
<dbReference type="Proteomes" id="UP000035514">
    <property type="component" value="Unassembled WGS sequence"/>
</dbReference>
<evidence type="ECO:0000313" key="2">
    <source>
        <dbReference type="Proteomes" id="UP000035514"/>
    </source>
</evidence>
<proteinExistence type="predicted"/>
<evidence type="ECO:0000313" key="1">
    <source>
        <dbReference type="EMBL" id="KLE02529.1"/>
    </source>
</evidence>
<organism evidence="1 2">
    <name type="scientific">Aliarcobacter butzleri L348</name>
    <dbReference type="NCBI Taxonomy" id="1447256"/>
    <lineage>
        <taxon>Bacteria</taxon>
        <taxon>Pseudomonadati</taxon>
        <taxon>Campylobacterota</taxon>
        <taxon>Epsilonproteobacteria</taxon>
        <taxon>Campylobacterales</taxon>
        <taxon>Arcobacteraceae</taxon>
        <taxon>Aliarcobacter</taxon>
    </lineage>
</organism>
<dbReference type="AlphaFoldDB" id="A0A0G9K7J7"/>
<accession>A0A0G9K7J7</accession>
<protein>
    <submittedName>
        <fullName evidence="1">Uncharacterized protein</fullName>
    </submittedName>
</protein>